<feature type="compositionally biased region" description="Low complexity" evidence="1">
    <location>
        <begin position="719"/>
        <end position="740"/>
    </location>
</feature>
<keyword evidence="3" id="KW-1185">Reference proteome</keyword>
<feature type="region of interest" description="Disordered" evidence="1">
    <location>
        <begin position="749"/>
        <end position="768"/>
    </location>
</feature>
<feature type="region of interest" description="Disordered" evidence="1">
    <location>
        <begin position="1231"/>
        <end position="1256"/>
    </location>
</feature>
<feature type="region of interest" description="Disordered" evidence="1">
    <location>
        <begin position="1353"/>
        <end position="1400"/>
    </location>
</feature>
<dbReference type="PANTHER" id="PTHR45912:SF3">
    <property type="entry name" value="CILIA- AND FLAGELLA-ASSOCIATED PROTEIN 47"/>
    <property type="match status" value="1"/>
</dbReference>
<dbReference type="InterPro" id="IPR013783">
    <property type="entry name" value="Ig-like_fold"/>
</dbReference>
<evidence type="ECO:0000313" key="2">
    <source>
        <dbReference type="EMBL" id="RKP00172.1"/>
    </source>
</evidence>
<feature type="region of interest" description="Disordered" evidence="1">
    <location>
        <begin position="778"/>
        <end position="799"/>
    </location>
</feature>
<feature type="compositionally biased region" description="Polar residues" evidence="1">
    <location>
        <begin position="1353"/>
        <end position="1366"/>
    </location>
</feature>
<accession>A0A4P9X521</accession>
<feature type="region of interest" description="Disordered" evidence="1">
    <location>
        <begin position="719"/>
        <end position="744"/>
    </location>
</feature>
<dbReference type="PANTHER" id="PTHR45912">
    <property type="entry name" value="CILIA- AND FLAGELLA-ASSOCIATED PROTEIN 47"/>
    <property type="match status" value="1"/>
</dbReference>
<dbReference type="GO" id="GO:0060271">
    <property type="term" value="P:cilium assembly"/>
    <property type="evidence" value="ECO:0007669"/>
    <property type="project" value="TreeGrafter"/>
</dbReference>
<dbReference type="Proteomes" id="UP000274922">
    <property type="component" value="Unassembled WGS sequence"/>
</dbReference>
<sequence>MRSPTPRKALAEAVPSALGGVPLKSGAPPPAAATMAARGTYADDYTAQARRRDRAVAHHDHLQQWYGLRVAPEALVFHVADTKAARDGPPPSVGSAIAAAGAAAAAAGVGIGVPVVAAAAAAPGAGVGVQRSPLRGPAAGDEHAALAASSSSPPPPAAPASRRTISLPLTVSNYAQKHMVISVLPLSVSYVTVTPAVTEFSLAPGMSKRLTAQLDLSHVESTRYGLCTVIVLETRDGDVFQLPVSLARPPIAVRFAPVIDLGTQHTGFMRMNAHRARHDPAIVSPDRPPTIFTVYNDDPDPVTLTLTAAPTGPSGPMAPMLGSKPGFQASSLASPTARPLPVAAAAAAAGSSPVTPLLLIEPSERIVGGRQQTTFALRWQGTDAVEIDERLSLNVLRHGECVQQHAVACTGRLCESAMVVRTIHPEGPQLVDGALVFPTIYFGDMFKIPWLVRNDGVRPLLWLCGQTSQDVFALDPEGQVLCSMTHITIHPRHGELHPGQADQFIVGFTPPVDDVAWSWPTTLRPPEVYETDLLIECHDDPASELERDAISVQLNSATATRYPRRLVRARARAVPVHVGTDRKDLQFDTIAPGAHQELSFTIRNENTELPIAFRFRTPAPFRLTPAAGEIPPDEACTVRLVFKPAALGDFSTQLHCDFLVVRHPLWNQYLDPVTVVAKRRWNVFAVCRSRRPPRVEASTNAAAVGAGGITLPQLDAADGAAATASGGPSSSRPSQASVSSMVRNEEAASAASPLALRHSRKPPFGSMDLLKQRVKEARHRRYDPENGLLPPEQPVGSSDDGTDMRFSEHLAILTVKKHSPVVQPSMLAVTDKTLTLLRASLSRQQLSAITMNQTVLDFGSVHLNEKRVLVLNWANANPNVHAGIQYIAGAARSLVQVGTPFLALAPLSVAGTEVAIQPSTPGTFEETVVFVINAQYHVRIKAFGTIVQDTIVLANRDLVLKSRGDGASGLQPEETLKITNPSCNPIAFRIVHPQGEAISFWDSANDTFQFDEQKWCHSGRFAIGIPQGHDGYGVIPGKGVLKVRILHAVGLRPVVRQDFQIHLLDAERHVTDQLTFNVEVNVPVRHVLMPQHPDGTINFGSVCIPDKNSEALDDPVIGQLCVMEHVQTITFENPSNLMVIGQLAVAPHAQAHFTLLDTLLQLPGGASTAIRLAMKLPLSCTTVGRFEHTLTMRLWAGKVVRHIKILWDVTNPKFSWQVVPSAAVPAHLAGPGADGARPVSGPAARGGSLSGSAGAGTDTAATKPVLLGPASSLMGPSPVLSSPPSGIVATTSALTETRDITLGSTLRDQLHFVNASTVALSHVLDLREHPDWSVRLVSRAAGTISASSYLQSKRNANNGSSESNLQGIADDGKPYTLTADSDNEAEPASSGGNGNGTGASATANANAITADMNDDPAAVARPESGLYLLKTGPWQSLTLEMAYTPTKPSSWTPTFTCCCVQTGKVSKLALPPIDVWPSPLVMSKQEITFPHLITYSSDTVAHKKESFTITNKSNEAVEWALEIEGQVSGTGVIKKRKQTSRRANEKTVSKSKVLPTFRLEPNQGILGPNDSKTVHVWFHTRDPGLHTIRYVLSMDTCKAPIYLQCIGYCVEPCLVFEPPEIFFPPTWLHGDAVSMTFNIINYGCERNDLQYEIRALSENLVKFDVSFPHNKLLKADGERLPVTISCRPNLVGNSVTRLEVEGYGGRKFYLRMVVVCMAPARWYHIDGDADPGSAANQKVGRDRRRRQRLEISDAINTAPSGWSLNDTTLRNEYLGILKCVTMLVKNNMTLDPAVPLPERLCHHQGRNALNLLQAVSDQKVSGIPTISMIHPPNSRAHALDLWHFYRHLMNQYTLRGIAVHQVMPYALLTRQQAELIQDEFCQHLAFDQGGVVRKEHRQYVRSILHHFMSFSIDAWLTLITLTLNFYLDHVITPTLLGIPECDKLYKTDFVARVRRELPNCGPSETIVRAWVLARLAVCCNGPDERHISLARDLPPQMLFMLRVSYFASWVRDIVWPNPDFYTVMEPAMLTGALDVMFQSLFQMNLDYKFHPSDGGVFRHAATFLIMAAMACQLCGSSNQPVTRFNARLGETCEHRIRIHNPSGKTRRYKAKIGMCLDVVCLNPELELEAKQSGDFVLQMSAKFMKSGFAIFGLESSADGLFGVTYASQIVELRVHSTATPVVLEVPVYGSDTVQIPVTNTFNKAARFVISTTASHVLHFKHGEGSFPSGAAVAATTGDMPADPADSAFGDVQGFHCDQVQLALEPGETQYLNAVFQPVIYGTYYLTVSLVDAKLCEMQFRFTGTTTLPVPADTIALKATAGKSDVKPVTSFGRSWKEVLAQHCARSSQIQHYARNHVRLNARDKSSIKYRLLVISEGDGSIFRVPGTWEFKHNNEMCNSDLLVEFYPKVAGVHRGMLLFDRLDLPELVTFDLEGHAQLSHQVYPLVFRAPMLGITSEEVLLCNTRSEPITWTAELKGAPFTKGLTHKHFTIEPGASFQYVVYFQPKSMKPQKGTLLLKTADEAYLYELTGRVTEPAAAGWVHLELSVTERQTYTFVVRNPHSTELEYAVSTNIPGSEGPATVWVPANGETAYRLEVQADQSGEYRDRVVRFYNEGHGLMSWYACKLTVRPQVLKQLVWRATVDTASRFEVALQNPSPSPVRWDFRLDDRDPRCREITYTPQLTLPSGQRGLCVLQWTPREETRFTCVLTAKGEPEIGFELQIEAVLGNAIALPAATAMVGAHAVVPLPESLRAPVRLVLSDPAHTAVVARARLLPDGDLAHFSSGALYAALHPEAAAAAPAPAGLDGPLGVVVWPSSFSEALAYTLRATAADGALRLYEGTATGTPPSTFPETRLTGPTHTFDFRNPFEDPVRITVAATPLDHAPWAPYLVAASALGRVSAASAAASDAASTAISNALVVGKSVRVADVPAMGVLRLPVQLKAPCMIAGRGAVTVVLNDGPLAWTYPVRVEPAAELPPATVACHVEHTVTLANPLWAAVDVAALRAAVLDGELPETPAGVSAPAPLALRLVPAQAHVHVQVTAIDAVADRPDAIAVRLLLVPASRARIDSSLLVELSLLGALWRLPLVVKPRSARKG</sequence>
<feature type="region of interest" description="Disordered" evidence="1">
    <location>
        <begin position="133"/>
        <end position="161"/>
    </location>
</feature>
<gene>
    <name evidence="2" type="ORF">CXG81DRAFT_19834</name>
</gene>
<reference evidence="3" key="1">
    <citation type="journal article" date="2018" name="Nat. Microbiol.">
        <title>Leveraging single-cell genomics to expand the fungal tree of life.</title>
        <authorList>
            <person name="Ahrendt S.R."/>
            <person name="Quandt C.A."/>
            <person name="Ciobanu D."/>
            <person name="Clum A."/>
            <person name="Salamov A."/>
            <person name="Andreopoulos B."/>
            <person name="Cheng J.F."/>
            <person name="Woyke T."/>
            <person name="Pelin A."/>
            <person name="Henrissat B."/>
            <person name="Reynolds N.K."/>
            <person name="Benny G.L."/>
            <person name="Smith M.E."/>
            <person name="James T.Y."/>
            <person name="Grigoriev I.V."/>
        </authorList>
    </citation>
    <scope>NUCLEOTIDE SEQUENCE [LARGE SCALE GENOMIC DNA]</scope>
    <source>
        <strain evidence="3">ATCC 52028</strain>
    </source>
</reference>
<evidence type="ECO:0000313" key="3">
    <source>
        <dbReference type="Proteomes" id="UP000274922"/>
    </source>
</evidence>
<organism evidence="2 3">
    <name type="scientific">Caulochytrium protostelioides</name>
    <dbReference type="NCBI Taxonomy" id="1555241"/>
    <lineage>
        <taxon>Eukaryota</taxon>
        <taxon>Fungi</taxon>
        <taxon>Fungi incertae sedis</taxon>
        <taxon>Chytridiomycota</taxon>
        <taxon>Chytridiomycota incertae sedis</taxon>
        <taxon>Chytridiomycetes</taxon>
        <taxon>Caulochytriales</taxon>
        <taxon>Caulochytriaceae</taxon>
        <taxon>Caulochytrium</taxon>
    </lineage>
</organism>
<evidence type="ECO:0008006" key="4">
    <source>
        <dbReference type="Google" id="ProtNLM"/>
    </source>
</evidence>
<dbReference type="OrthoDB" id="10060824at2759"/>
<dbReference type="EMBL" id="ML014231">
    <property type="protein sequence ID" value="RKP00172.1"/>
    <property type="molecule type" value="Genomic_DNA"/>
</dbReference>
<dbReference type="STRING" id="1555241.A0A4P9X521"/>
<dbReference type="GO" id="GO:0005737">
    <property type="term" value="C:cytoplasm"/>
    <property type="evidence" value="ECO:0007669"/>
    <property type="project" value="UniProtKB-SubCell"/>
</dbReference>
<evidence type="ECO:0000256" key="1">
    <source>
        <dbReference type="SAM" id="MobiDB-lite"/>
    </source>
</evidence>
<protein>
    <recommendedName>
        <fullName evidence="4">Calponin-homology (CH) domain-containing protein</fullName>
    </recommendedName>
</protein>
<dbReference type="GO" id="GO:0005929">
    <property type="term" value="C:cilium"/>
    <property type="evidence" value="ECO:0007669"/>
    <property type="project" value="UniProtKB-SubCell"/>
</dbReference>
<name>A0A4P9X521_9FUNG</name>
<dbReference type="Gene3D" id="2.60.40.10">
    <property type="entry name" value="Immunoglobulins"/>
    <property type="match status" value="3"/>
</dbReference>
<feature type="compositionally biased region" description="Low complexity" evidence="1">
    <location>
        <begin position="1240"/>
        <end position="1256"/>
    </location>
</feature>
<proteinExistence type="predicted"/>